<dbReference type="SUPFAM" id="SSF46894">
    <property type="entry name" value="C-terminal effector domain of the bipartite response regulators"/>
    <property type="match status" value="1"/>
</dbReference>
<evidence type="ECO:0000313" key="9">
    <source>
        <dbReference type="Proteomes" id="UP000642829"/>
    </source>
</evidence>
<gene>
    <name evidence="8" type="ORF">GCM10007047_24370</name>
</gene>
<dbReference type="PROSITE" id="PS50110">
    <property type="entry name" value="RESPONSE_REGULATORY"/>
    <property type="match status" value="1"/>
</dbReference>
<dbReference type="RefSeq" id="WP_189515561.1">
    <property type="nucleotide sequence ID" value="NZ_BMXG01000015.1"/>
</dbReference>
<dbReference type="SMART" id="SM00421">
    <property type="entry name" value="HTH_LUXR"/>
    <property type="match status" value="1"/>
</dbReference>
<dbReference type="EMBL" id="BMXG01000015">
    <property type="protein sequence ID" value="GHC06366.1"/>
    <property type="molecule type" value="Genomic_DNA"/>
</dbReference>
<dbReference type="Pfam" id="PF00072">
    <property type="entry name" value="Response_reg"/>
    <property type="match status" value="1"/>
</dbReference>
<dbReference type="PRINTS" id="PR00038">
    <property type="entry name" value="HTHLUXR"/>
</dbReference>
<keyword evidence="4" id="KW-0804">Transcription</keyword>
<reference evidence="8" key="1">
    <citation type="journal article" date="2014" name="Int. J. Syst. Evol. Microbiol.">
        <title>Complete genome sequence of Corynebacterium casei LMG S-19264T (=DSM 44701T), isolated from a smear-ripened cheese.</title>
        <authorList>
            <consortium name="US DOE Joint Genome Institute (JGI-PGF)"/>
            <person name="Walter F."/>
            <person name="Albersmeier A."/>
            <person name="Kalinowski J."/>
            <person name="Ruckert C."/>
        </authorList>
    </citation>
    <scope>NUCLEOTIDE SEQUENCE</scope>
    <source>
        <strain evidence="8">KCTC 12870</strain>
    </source>
</reference>
<dbReference type="InterPro" id="IPR016032">
    <property type="entry name" value="Sig_transdc_resp-reg_C-effctor"/>
</dbReference>
<evidence type="ECO:0000313" key="8">
    <source>
        <dbReference type="EMBL" id="GHC06366.1"/>
    </source>
</evidence>
<dbReference type="GO" id="GO:0003677">
    <property type="term" value="F:DNA binding"/>
    <property type="evidence" value="ECO:0007669"/>
    <property type="project" value="UniProtKB-KW"/>
</dbReference>
<dbReference type="PANTHER" id="PTHR43214:SF24">
    <property type="entry name" value="TRANSCRIPTIONAL REGULATORY PROTEIN NARL-RELATED"/>
    <property type="match status" value="1"/>
</dbReference>
<dbReference type="InterPro" id="IPR011006">
    <property type="entry name" value="CheY-like_superfamily"/>
</dbReference>
<dbReference type="Pfam" id="PF00196">
    <property type="entry name" value="GerE"/>
    <property type="match status" value="1"/>
</dbReference>
<keyword evidence="1 5" id="KW-0597">Phosphoprotein</keyword>
<evidence type="ECO:0000256" key="3">
    <source>
        <dbReference type="ARBA" id="ARBA00023125"/>
    </source>
</evidence>
<keyword evidence="2" id="KW-0805">Transcription regulation</keyword>
<dbReference type="GO" id="GO:0006355">
    <property type="term" value="P:regulation of DNA-templated transcription"/>
    <property type="evidence" value="ECO:0007669"/>
    <property type="project" value="InterPro"/>
</dbReference>
<dbReference type="AlphaFoldDB" id="A0A8J3DH34"/>
<sequence>MMTSVTPTTIIIVEDHEVVRIGLRQLIEDNEDFEILGEAGNCRDALQLYDQVKPDLVLLDLMLPDGNGVELCSRMRASDHQARILVLTSCEDDRCIFEAFAQGIDGYILKNINGAAIISALQDVAIGKSILDPSVTQHVVNHMRDSHQSKQEDLVHSLSAQERRVLEQVAKGLTNKEVAVALNLSEKTVKNYFSNVLSKLYASRRTEAAALYWSFVRRQDGYPFGR</sequence>
<name>A0A8J3DH34_9BACT</name>
<dbReference type="InterPro" id="IPR001789">
    <property type="entry name" value="Sig_transdc_resp-reg_receiver"/>
</dbReference>
<dbReference type="CDD" id="cd17535">
    <property type="entry name" value="REC_NarL-like"/>
    <property type="match status" value="1"/>
</dbReference>
<dbReference type="InterPro" id="IPR058245">
    <property type="entry name" value="NreC/VraR/RcsB-like_REC"/>
</dbReference>
<evidence type="ECO:0000256" key="2">
    <source>
        <dbReference type="ARBA" id="ARBA00023015"/>
    </source>
</evidence>
<evidence type="ECO:0000259" key="7">
    <source>
        <dbReference type="PROSITE" id="PS50110"/>
    </source>
</evidence>
<proteinExistence type="predicted"/>
<protein>
    <submittedName>
        <fullName evidence="8">DNA-binding response regulator</fullName>
    </submittedName>
</protein>
<dbReference type="Proteomes" id="UP000642829">
    <property type="component" value="Unassembled WGS sequence"/>
</dbReference>
<feature type="domain" description="Response regulatory" evidence="7">
    <location>
        <begin position="9"/>
        <end position="125"/>
    </location>
</feature>
<dbReference type="CDD" id="cd06170">
    <property type="entry name" value="LuxR_C_like"/>
    <property type="match status" value="1"/>
</dbReference>
<dbReference type="SUPFAM" id="SSF52172">
    <property type="entry name" value="CheY-like"/>
    <property type="match status" value="1"/>
</dbReference>
<feature type="domain" description="HTH luxR-type" evidence="6">
    <location>
        <begin position="151"/>
        <end position="216"/>
    </location>
</feature>
<dbReference type="SMART" id="SM00448">
    <property type="entry name" value="REC"/>
    <property type="match status" value="1"/>
</dbReference>
<feature type="modified residue" description="4-aspartylphosphate" evidence="5">
    <location>
        <position position="60"/>
    </location>
</feature>
<dbReference type="GO" id="GO:0000160">
    <property type="term" value="P:phosphorelay signal transduction system"/>
    <property type="evidence" value="ECO:0007669"/>
    <property type="project" value="InterPro"/>
</dbReference>
<dbReference type="PANTHER" id="PTHR43214">
    <property type="entry name" value="TWO-COMPONENT RESPONSE REGULATOR"/>
    <property type="match status" value="1"/>
</dbReference>
<organism evidence="8 9">
    <name type="scientific">Cerasicoccus arenae</name>
    <dbReference type="NCBI Taxonomy" id="424488"/>
    <lineage>
        <taxon>Bacteria</taxon>
        <taxon>Pseudomonadati</taxon>
        <taxon>Verrucomicrobiota</taxon>
        <taxon>Opitutia</taxon>
        <taxon>Puniceicoccales</taxon>
        <taxon>Cerasicoccaceae</taxon>
        <taxon>Cerasicoccus</taxon>
    </lineage>
</organism>
<dbReference type="InterPro" id="IPR000792">
    <property type="entry name" value="Tscrpt_reg_LuxR_C"/>
</dbReference>
<evidence type="ECO:0000259" key="6">
    <source>
        <dbReference type="PROSITE" id="PS50043"/>
    </source>
</evidence>
<dbReference type="Gene3D" id="3.40.50.2300">
    <property type="match status" value="1"/>
</dbReference>
<dbReference type="InterPro" id="IPR039420">
    <property type="entry name" value="WalR-like"/>
</dbReference>
<dbReference type="PROSITE" id="PS50043">
    <property type="entry name" value="HTH_LUXR_2"/>
    <property type="match status" value="1"/>
</dbReference>
<evidence type="ECO:0000256" key="4">
    <source>
        <dbReference type="ARBA" id="ARBA00023163"/>
    </source>
</evidence>
<comment type="caution">
    <text evidence="8">The sequence shown here is derived from an EMBL/GenBank/DDBJ whole genome shotgun (WGS) entry which is preliminary data.</text>
</comment>
<dbReference type="PROSITE" id="PS00622">
    <property type="entry name" value="HTH_LUXR_1"/>
    <property type="match status" value="1"/>
</dbReference>
<keyword evidence="9" id="KW-1185">Reference proteome</keyword>
<evidence type="ECO:0000256" key="5">
    <source>
        <dbReference type="PROSITE-ProRule" id="PRU00169"/>
    </source>
</evidence>
<evidence type="ECO:0000256" key="1">
    <source>
        <dbReference type="ARBA" id="ARBA00022553"/>
    </source>
</evidence>
<keyword evidence="3 8" id="KW-0238">DNA-binding</keyword>
<reference evidence="8" key="2">
    <citation type="submission" date="2020-09" db="EMBL/GenBank/DDBJ databases">
        <authorList>
            <person name="Sun Q."/>
            <person name="Kim S."/>
        </authorList>
    </citation>
    <scope>NUCLEOTIDE SEQUENCE</scope>
    <source>
        <strain evidence="8">KCTC 12870</strain>
    </source>
</reference>
<accession>A0A8J3DH34</accession>